<dbReference type="EMBL" id="CATQJA010002665">
    <property type="protein sequence ID" value="CAJ0583850.1"/>
    <property type="molecule type" value="Genomic_DNA"/>
</dbReference>
<dbReference type="InterPro" id="IPR011009">
    <property type="entry name" value="Kinase-like_dom_sf"/>
</dbReference>
<feature type="region of interest" description="Disordered" evidence="1">
    <location>
        <begin position="515"/>
        <end position="535"/>
    </location>
</feature>
<dbReference type="GO" id="GO:0032436">
    <property type="term" value="P:positive regulation of proteasomal ubiquitin-dependent protein catabolic process"/>
    <property type="evidence" value="ECO:0007669"/>
    <property type="project" value="TreeGrafter"/>
</dbReference>
<evidence type="ECO:0000259" key="2">
    <source>
        <dbReference type="PROSITE" id="PS50011"/>
    </source>
</evidence>
<evidence type="ECO:0000256" key="1">
    <source>
        <dbReference type="SAM" id="MobiDB-lite"/>
    </source>
</evidence>
<sequence>MRKSQSSTESEMSSRILPYDAQHEELRSVMGARKRLLVGGPAPPPAKRFAASQAETSSDSGSDEEVPVPQSPVTSSATPAPATPRLQPIPTVPEEKTVPRLSPLLNGTFVGEYEIIGAGLEAEAVHAQTREIVSVKVLSDKEYDTVVRLVQRLLEGQKYYNEHDFFDLRERVFPSKSKMVVEESGRRLLIMPGHLGSLHAFAHRKSVYMAEADVAPIFKELVRLMDFCHTLGIVIREVKPRKLLFTDGRRIQLRLAAPYDVYICDDPENDLITEKFGSPAYIPPELLSSKCTGYHGKPADVWALGVVLYLLLIGRYPFFDQRPLSVFQKIKRARIIIPRFIQLTTCTYNLIMGMLRRNPIHRPTAGQLAMFGWKNTASPFPTRAWIGRCECHPLTPQMQQIRTRAGLPPLPLLAKQHLIMMGHPAANAPLPPPGPHEPGLLADPQSRPILPSRAVEQGRQLVLHPFMRVQAFTGRFPPIRSFPGNPRMYLASPAHLLQPASLHTVRGVQVTIPTRPVRPASPKTSQPSSRVEKYHHQVRTRLLKMSRDA</sequence>
<evidence type="ECO:0000313" key="3">
    <source>
        <dbReference type="EMBL" id="CAJ0583850.1"/>
    </source>
</evidence>
<dbReference type="AlphaFoldDB" id="A0AA36G966"/>
<feature type="domain" description="Protein kinase" evidence="2">
    <location>
        <begin position="110"/>
        <end position="381"/>
    </location>
</feature>
<dbReference type="Pfam" id="PF00069">
    <property type="entry name" value="Pkinase"/>
    <property type="match status" value="1"/>
</dbReference>
<dbReference type="InterPro" id="IPR000719">
    <property type="entry name" value="Prot_kinase_dom"/>
</dbReference>
<dbReference type="GO" id="GO:0005524">
    <property type="term" value="F:ATP binding"/>
    <property type="evidence" value="ECO:0007669"/>
    <property type="project" value="InterPro"/>
</dbReference>
<dbReference type="PANTHER" id="PTHR22961">
    <property type="entry name" value="SER/THR PROTEIN KINASE-TRB"/>
    <property type="match status" value="1"/>
</dbReference>
<comment type="caution">
    <text evidence="3">The sequence shown here is derived from an EMBL/GenBank/DDBJ whole genome shotgun (WGS) entry which is preliminary data.</text>
</comment>
<protein>
    <recommendedName>
        <fullName evidence="2">Protein kinase domain-containing protein</fullName>
    </recommendedName>
</protein>
<feature type="compositionally biased region" description="Low complexity" evidence="1">
    <location>
        <begin position="1"/>
        <end position="14"/>
    </location>
</feature>
<proteinExistence type="predicted"/>
<organism evidence="3 4">
    <name type="scientific">Mesorhabditis spiculigera</name>
    <dbReference type="NCBI Taxonomy" id="96644"/>
    <lineage>
        <taxon>Eukaryota</taxon>
        <taxon>Metazoa</taxon>
        <taxon>Ecdysozoa</taxon>
        <taxon>Nematoda</taxon>
        <taxon>Chromadorea</taxon>
        <taxon>Rhabditida</taxon>
        <taxon>Rhabditina</taxon>
        <taxon>Rhabditomorpha</taxon>
        <taxon>Rhabditoidea</taxon>
        <taxon>Rhabditidae</taxon>
        <taxon>Mesorhabditinae</taxon>
        <taxon>Mesorhabditis</taxon>
    </lineage>
</organism>
<evidence type="ECO:0000313" key="4">
    <source>
        <dbReference type="Proteomes" id="UP001177023"/>
    </source>
</evidence>
<name>A0AA36G966_9BILA</name>
<gene>
    <name evidence="3" type="ORF">MSPICULIGERA_LOCUS21919</name>
</gene>
<reference evidence="3" key="1">
    <citation type="submission" date="2023-06" db="EMBL/GenBank/DDBJ databases">
        <authorList>
            <person name="Delattre M."/>
        </authorList>
    </citation>
    <scope>NUCLEOTIDE SEQUENCE</scope>
    <source>
        <strain evidence="3">AF72</strain>
    </source>
</reference>
<feature type="region of interest" description="Disordered" evidence="1">
    <location>
        <begin position="1"/>
        <end position="21"/>
    </location>
</feature>
<feature type="region of interest" description="Disordered" evidence="1">
    <location>
        <begin position="35"/>
        <end position="95"/>
    </location>
</feature>
<dbReference type="Proteomes" id="UP001177023">
    <property type="component" value="Unassembled WGS sequence"/>
</dbReference>
<keyword evidence="4" id="KW-1185">Reference proteome</keyword>
<dbReference type="SUPFAM" id="SSF56112">
    <property type="entry name" value="Protein kinase-like (PK-like)"/>
    <property type="match status" value="1"/>
</dbReference>
<dbReference type="GO" id="GO:0004672">
    <property type="term" value="F:protein kinase activity"/>
    <property type="evidence" value="ECO:0007669"/>
    <property type="project" value="InterPro"/>
</dbReference>
<dbReference type="Gene3D" id="1.10.510.10">
    <property type="entry name" value="Transferase(Phosphotransferase) domain 1"/>
    <property type="match status" value="1"/>
</dbReference>
<dbReference type="GO" id="GO:0031434">
    <property type="term" value="F:mitogen-activated protein kinase kinase binding"/>
    <property type="evidence" value="ECO:0007669"/>
    <property type="project" value="TreeGrafter"/>
</dbReference>
<dbReference type="GO" id="GO:0005634">
    <property type="term" value="C:nucleus"/>
    <property type="evidence" value="ECO:0007669"/>
    <property type="project" value="TreeGrafter"/>
</dbReference>
<dbReference type="PROSITE" id="PS50011">
    <property type="entry name" value="PROTEIN_KINASE_DOM"/>
    <property type="match status" value="1"/>
</dbReference>
<dbReference type="InterPro" id="IPR024104">
    <property type="entry name" value="Tribbles/Ser_Thr_kinase_40"/>
</dbReference>
<feature type="non-terminal residue" evidence="3">
    <location>
        <position position="1"/>
    </location>
</feature>
<dbReference type="SMART" id="SM00220">
    <property type="entry name" value="S_TKc"/>
    <property type="match status" value="1"/>
</dbReference>
<dbReference type="PANTHER" id="PTHR22961:SF13">
    <property type="entry name" value="TRIBBLES"/>
    <property type="match status" value="1"/>
</dbReference>
<accession>A0AA36G966</accession>